<dbReference type="Proteomes" id="UP001344447">
    <property type="component" value="Unassembled WGS sequence"/>
</dbReference>
<accession>A0AAN7U3E4</accession>
<reference evidence="1 2" key="1">
    <citation type="submission" date="2023-11" db="EMBL/GenBank/DDBJ databases">
        <title>Dfirmibasis_genome.</title>
        <authorList>
            <person name="Edelbroek B."/>
            <person name="Kjellin J."/>
            <person name="Jerlstrom-Hultqvist J."/>
            <person name="Soderbom F."/>
        </authorList>
    </citation>
    <scope>NUCLEOTIDE SEQUENCE [LARGE SCALE GENOMIC DNA]</scope>
    <source>
        <strain evidence="1 2">TNS-C-14</strain>
    </source>
</reference>
<dbReference type="PANTHER" id="PTHR31550">
    <property type="entry name" value="ANKYRIN REPEAT PROTEIN-RELATED-RELATED"/>
    <property type="match status" value="1"/>
</dbReference>
<dbReference type="AlphaFoldDB" id="A0AAN7U3E4"/>
<comment type="caution">
    <text evidence="1">The sequence shown here is derived from an EMBL/GenBank/DDBJ whole genome shotgun (WGS) entry which is preliminary data.</text>
</comment>
<dbReference type="PANTHER" id="PTHR31550:SF11">
    <property type="entry name" value="ANKYRIN REPEAT-CONTAINING PROTEIN-RELATED"/>
    <property type="match status" value="1"/>
</dbReference>
<organism evidence="1 2">
    <name type="scientific">Dictyostelium firmibasis</name>
    <dbReference type="NCBI Taxonomy" id="79012"/>
    <lineage>
        <taxon>Eukaryota</taxon>
        <taxon>Amoebozoa</taxon>
        <taxon>Evosea</taxon>
        <taxon>Eumycetozoa</taxon>
        <taxon>Dictyostelia</taxon>
        <taxon>Dictyosteliales</taxon>
        <taxon>Dictyosteliaceae</taxon>
        <taxon>Dictyostelium</taxon>
    </lineage>
</organism>
<evidence type="ECO:0000313" key="2">
    <source>
        <dbReference type="Proteomes" id="UP001344447"/>
    </source>
</evidence>
<protein>
    <submittedName>
        <fullName evidence="1">Uncharacterized protein</fullName>
    </submittedName>
</protein>
<name>A0AAN7U3E4_9MYCE</name>
<proteinExistence type="predicted"/>
<dbReference type="EMBL" id="JAVFKY010000002">
    <property type="protein sequence ID" value="KAK5580481.1"/>
    <property type="molecule type" value="Genomic_DNA"/>
</dbReference>
<keyword evidence="2" id="KW-1185">Reference proteome</keyword>
<sequence>MDNSKIFFTIFRNKILRSLIWEFVKKTNDIRRNLVQGDNKLTFSRKYKDIHQVVWMVNYNHLGLLKSKLENNEYLSFGSNTLSQSILSKVKDEYVFDMLYNRYRDEFKNISDSLIEASIRYGNIGALKVLLRDQEQYDLHNISNCYKTKKINKTRFKINGTYSGINENTFKIKMIDLAIRSGKPEIVEFLVEFLKEKQKQIDEIEPQKEKDPNKFPLSKSSIKALVSETNNEIKTVYDYSSRNEPIKITIEKKSLIETHFTEKDLLSNCFRAPINNIKNIVQYLFFQENKVPFNIDNITLDYYPTCPIKFIDAFNFTNLDQLSFFLEKNLLKYNHNDFMEVINSFSFFSNDINPLDSLVYLKKFTYIYEHYYCKEKNIIDNFEPLHKSLEFISSLVDSINTPIEIEKLLKTTHTIKITLKSNQPVYNPENKTWLSPSSSKRGILLANGRNNINTMENKSIISNEEEIDSQAFIIINIDDDNDKKLINSSYNNEIENRVMNKIITIYMYRFFYPLVFLFQQAKIDTKVNKFLILKNDLSILSEANSIFNRFNKAQVSLKYFAFKEILKSSLETGNIEPLRELEALSRTIKGDNYIKEYASVFTLSKEFKMFKYMGSGWDKLKSKEDYLRKFIEMKNDSFLSGFQYASLFIWSSYEDIEEVSSKLMETLKSLIPSKDIVTKSDYKNSIIYKSVSSGNYLLTEFCLIDPDYFEPPILIYYPAINGKYYKIMNLLFKYHVVPDEFSFSRAVEINDLLAVTILIENKTPFKQRDLDTSSKHVDNPEIFRYLVMNVPPIDEVTGEHSKQYSRTISLVVNNNKILINILKENIIAFENGVFGDPLSLKNGHQNELLALINQDRMNTIQLFRQSKQKTIINFLLDFDVNTESPLEPIYKKQVLLKHIKLLYEVIDYNQMDFFYQLLDIFYRNRVFHMFSNSEDSSSSDKTATFEFNEFIIHCAKNNHYDVLNYLFKTLEYKLFCKDVSSVFYYLTLNHSFLSKEVVQILYDWSIFSDFPIGVIKSDLLILMTVFVEKQRFSLFKFINENFFSKFNSSTMPMSIYETMKKHQNPNIYLRNYLFFEKNENGEETLIEILKINEEPIDLNGNGEETLIETLKINEEPKRKKLKIRRLDLLIYYIKRFFKK</sequence>
<evidence type="ECO:0000313" key="1">
    <source>
        <dbReference type="EMBL" id="KAK5580481.1"/>
    </source>
</evidence>
<gene>
    <name evidence="1" type="ORF">RB653_000499</name>
</gene>